<evidence type="ECO:0000313" key="2">
    <source>
        <dbReference type="Proteomes" id="UP000176204"/>
    </source>
</evidence>
<dbReference type="STRING" id="1679444.PYTT_1800"/>
<keyword evidence="2" id="KW-1185">Reference proteome</keyword>
<gene>
    <name evidence="1" type="ORF">PYTT_1800</name>
</gene>
<accession>A0A1C7P934</accession>
<organism evidence="1 2">
    <name type="scientific">Akkermansia glycaniphila</name>
    <dbReference type="NCBI Taxonomy" id="1679444"/>
    <lineage>
        <taxon>Bacteria</taxon>
        <taxon>Pseudomonadati</taxon>
        <taxon>Verrucomicrobiota</taxon>
        <taxon>Verrucomicrobiia</taxon>
        <taxon>Verrucomicrobiales</taxon>
        <taxon>Akkermansiaceae</taxon>
        <taxon>Akkermansia</taxon>
    </lineage>
</organism>
<dbReference type="AlphaFoldDB" id="A0A1C7P934"/>
<proteinExistence type="predicted"/>
<name>A0A1C7P934_9BACT</name>
<protein>
    <recommendedName>
        <fullName evidence="3">DUF883 domain-containing protein</fullName>
    </recommendedName>
</protein>
<dbReference type="KEGG" id="agl:PYTT_1800"/>
<dbReference type="RefSeq" id="WP_067777768.1">
    <property type="nucleotide sequence ID" value="NZ_LIGX01000041.1"/>
</dbReference>
<reference evidence="2" key="1">
    <citation type="submission" date="2016-09" db="EMBL/GenBank/DDBJ databases">
        <authorList>
            <person name="Koehorst J."/>
        </authorList>
    </citation>
    <scope>NUCLEOTIDE SEQUENCE [LARGE SCALE GENOMIC DNA]</scope>
</reference>
<dbReference type="EMBL" id="LT629973">
    <property type="protein sequence ID" value="SEH92936.1"/>
    <property type="molecule type" value="Genomic_DNA"/>
</dbReference>
<sequence>METENNTDKKGFGEAVHSIASAVAPEHADEAAGRFIQARRYAAEKVNQLRRAAASKVDYVRQHAVAGWNGTCDKAKDLHHAGEEYVRANPTKATLITLGVGFILGAIIGRSCRR</sequence>
<evidence type="ECO:0008006" key="3">
    <source>
        <dbReference type="Google" id="ProtNLM"/>
    </source>
</evidence>
<evidence type="ECO:0000313" key="1">
    <source>
        <dbReference type="EMBL" id="SEH92936.1"/>
    </source>
</evidence>
<dbReference type="Proteomes" id="UP000176204">
    <property type="component" value="Chromosome I"/>
</dbReference>